<evidence type="ECO:0000313" key="10">
    <source>
        <dbReference type="EMBL" id="SMB88953.1"/>
    </source>
</evidence>
<evidence type="ECO:0000313" key="11">
    <source>
        <dbReference type="Proteomes" id="UP000192569"/>
    </source>
</evidence>
<evidence type="ECO:0000259" key="9">
    <source>
        <dbReference type="PROSITE" id="PS50893"/>
    </source>
</evidence>
<dbReference type="GO" id="GO:0042626">
    <property type="term" value="F:ATPase-coupled transmembrane transporter activity"/>
    <property type="evidence" value="ECO:0007669"/>
    <property type="project" value="TreeGrafter"/>
</dbReference>
<keyword evidence="11" id="KW-1185">Reference proteome</keyword>
<dbReference type="STRING" id="698762.SAMN00808754_0088"/>
<dbReference type="EMBL" id="LT838272">
    <property type="protein sequence ID" value="SMB88953.1"/>
    <property type="molecule type" value="Genomic_DNA"/>
</dbReference>
<dbReference type="AlphaFoldDB" id="A0A1W1V6L0"/>
<keyword evidence="6 10" id="KW-0067">ATP-binding</keyword>
<dbReference type="Gene3D" id="3.40.50.300">
    <property type="entry name" value="P-loop containing nucleotide triphosphate hydrolases"/>
    <property type="match status" value="1"/>
</dbReference>
<dbReference type="InterPro" id="IPR030947">
    <property type="entry name" value="EcfA_1"/>
</dbReference>
<feature type="domain" description="ABC transporter" evidence="9">
    <location>
        <begin position="2"/>
        <end position="237"/>
    </location>
</feature>
<keyword evidence="4" id="KW-1003">Cell membrane</keyword>
<name>A0A1W1V6L0_9FIRM</name>
<dbReference type="InterPro" id="IPR027417">
    <property type="entry name" value="P-loop_NTPase"/>
</dbReference>
<evidence type="ECO:0000256" key="1">
    <source>
        <dbReference type="ARBA" id="ARBA00004202"/>
    </source>
</evidence>
<evidence type="ECO:0000256" key="6">
    <source>
        <dbReference type="ARBA" id="ARBA00022840"/>
    </source>
</evidence>
<comment type="subcellular location">
    <subcellularLocation>
        <location evidence="1">Cell membrane</location>
        <topology evidence="1">Peripheral membrane protein</topology>
    </subcellularLocation>
</comment>
<evidence type="ECO:0000256" key="8">
    <source>
        <dbReference type="ARBA" id="ARBA00023136"/>
    </source>
</evidence>
<dbReference type="PANTHER" id="PTHR43553">
    <property type="entry name" value="HEAVY METAL TRANSPORTER"/>
    <property type="match status" value="1"/>
</dbReference>
<dbReference type="CDD" id="cd03225">
    <property type="entry name" value="ABC_cobalt_CbiO_domain1"/>
    <property type="match status" value="1"/>
</dbReference>
<dbReference type="FunFam" id="3.40.50.300:FF:000224">
    <property type="entry name" value="Energy-coupling factor transporter ATP-binding protein EcfA"/>
    <property type="match status" value="1"/>
</dbReference>
<dbReference type="NCBIfam" id="TIGR04520">
    <property type="entry name" value="ECF_ATPase_1"/>
    <property type="match status" value="1"/>
</dbReference>
<keyword evidence="5" id="KW-0547">Nucleotide-binding</keyword>
<dbReference type="OrthoDB" id="9814634at2"/>
<dbReference type="RefSeq" id="WP_084663002.1">
    <property type="nucleotide sequence ID" value="NZ_LT838272.1"/>
</dbReference>
<evidence type="ECO:0000256" key="5">
    <source>
        <dbReference type="ARBA" id="ARBA00022741"/>
    </source>
</evidence>
<dbReference type="PROSITE" id="PS00211">
    <property type="entry name" value="ABC_TRANSPORTER_1"/>
    <property type="match status" value="1"/>
</dbReference>
<dbReference type="InterPro" id="IPR003439">
    <property type="entry name" value="ABC_transporter-like_ATP-bd"/>
</dbReference>
<keyword evidence="8" id="KW-0472">Membrane</keyword>
<dbReference type="InterPro" id="IPR015856">
    <property type="entry name" value="ABC_transpr_CbiO/EcfA_su"/>
</dbReference>
<accession>A0A1W1V6L0</accession>
<dbReference type="InterPro" id="IPR003593">
    <property type="entry name" value="AAA+_ATPase"/>
</dbReference>
<protein>
    <submittedName>
        <fullName evidence="10">Energy-coupling factor transport system ATP-binding protein</fullName>
    </submittedName>
</protein>
<dbReference type="InterPro" id="IPR050095">
    <property type="entry name" value="ECF_ABC_transporter_ATP-bd"/>
</dbReference>
<dbReference type="SUPFAM" id="SSF52540">
    <property type="entry name" value="P-loop containing nucleoside triphosphate hydrolases"/>
    <property type="match status" value="1"/>
</dbReference>
<evidence type="ECO:0000256" key="4">
    <source>
        <dbReference type="ARBA" id="ARBA00022475"/>
    </source>
</evidence>
<dbReference type="Proteomes" id="UP000192569">
    <property type="component" value="Chromosome I"/>
</dbReference>
<dbReference type="Pfam" id="PF00005">
    <property type="entry name" value="ABC_tran"/>
    <property type="match status" value="1"/>
</dbReference>
<dbReference type="GO" id="GO:0005524">
    <property type="term" value="F:ATP binding"/>
    <property type="evidence" value="ECO:0007669"/>
    <property type="project" value="UniProtKB-KW"/>
</dbReference>
<evidence type="ECO:0000256" key="7">
    <source>
        <dbReference type="ARBA" id="ARBA00022967"/>
    </source>
</evidence>
<dbReference type="GO" id="GO:0016887">
    <property type="term" value="F:ATP hydrolysis activity"/>
    <property type="evidence" value="ECO:0007669"/>
    <property type="project" value="InterPro"/>
</dbReference>
<organism evidence="10 11">
    <name type="scientific">Thermanaeromonas toyohensis ToBE</name>
    <dbReference type="NCBI Taxonomy" id="698762"/>
    <lineage>
        <taxon>Bacteria</taxon>
        <taxon>Bacillati</taxon>
        <taxon>Bacillota</taxon>
        <taxon>Clostridia</taxon>
        <taxon>Neomoorellales</taxon>
        <taxon>Neomoorellaceae</taxon>
        <taxon>Thermanaeromonas</taxon>
    </lineage>
</organism>
<comment type="similarity">
    <text evidence="2">Belongs to the ABC transporter superfamily.</text>
</comment>
<proteinExistence type="inferred from homology"/>
<evidence type="ECO:0000256" key="3">
    <source>
        <dbReference type="ARBA" id="ARBA00022448"/>
    </source>
</evidence>
<evidence type="ECO:0000256" key="2">
    <source>
        <dbReference type="ARBA" id="ARBA00005417"/>
    </source>
</evidence>
<keyword evidence="3" id="KW-0813">Transport</keyword>
<dbReference type="SMART" id="SM00382">
    <property type="entry name" value="AAA"/>
    <property type="match status" value="1"/>
</dbReference>
<sequence length="283" mass="30959">MLCFRGVSFSYPGVPRPALQDVTFTLAPGEFVVVMGPNGSGKSTLTRLGNGLLLPAQGEVVVDGLNTKDPAALPRVRQRVGLVFQDPDNQMVAATVEEDVAFGPENLGLPPEEIKRRVEEALDTLGIANLRHRPPHRLSGGQKQKVALAGILAMEPQYILLDEATAMLDPRSREEVLGLLNFLCREQGIGLLLVTHLPEEALVADRVVVLYEGVIWKEGTPEEVFSQPEELVERGLEAPQTVLLAQRLARRGLKLPYKALRPEELAQALWTLAVGDISRPNTF</sequence>
<keyword evidence="7" id="KW-1278">Translocase</keyword>
<dbReference type="PROSITE" id="PS50893">
    <property type="entry name" value="ABC_TRANSPORTER_2"/>
    <property type="match status" value="1"/>
</dbReference>
<reference evidence="10 11" key="1">
    <citation type="submission" date="2017-04" db="EMBL/GenBank/DDBJ databases">
        <authorList>
            <person name="Afonso C.L."/>
            <person name="Miller P.J."/>
            <person name="Scott M.A."/>
            <person name="Spackman E."/>
            <person name="Goraichik I."/>
            <person name="Dimitrov K.M."/>
            <person name="Suarez D.L."/>
            <person name="Swayne D.E."/>
        </authorList>
    </citation>
    <scope>NUCLEOTIDE SEQUENCE [LARGE SCALE GENOMIC DNA]</scope>
    <source>
        <strain evidence="10 11">ToBE</strain>
    </source>
</reference>
<gene>
    <name evidence="10" type="ORF">SAMN00808754_0088</name>
</gene>
<dbReference type="GO" id="GO:0043190">
    <property type="term" value="C:ATP-binding cassette (ABC) transporter complex"/>
    <property type="evidence" value="ECO:0007669"/>
    <property type="project" value="TreeGrafter"/>
</dbReference>
<dbReference type="PANTHER" id="PTHR43553:SF24">
    <property type="entry name" value="ENERGY-COUPLING FACTOR TRANSPORTER ATP-BINDING PROTEIN ECFA1"/>
    <property type="match status" value="1"/>
</dbReference>
<dbReference type="InterPro" id="IPR017871">
    <property type="entry name" value="ABC_transporter-like_CS"/>
</dbReference>